<evidence type="ECO:0000256" key="3">
    <source>
        <dbReference type="ARBA" id="ARBA00022989"/>
    </source>
</evidence>
<evidence type="ECO:0000259" key="6">
    <source>
        <dbReference type="Pfam" id="PF04893"/>
    </source>
</evidence>
<dbReference type="Pfam" id="PF04893">
    <property type="entry name" value="Yip1"/>
    <property type="match status" value="1"/>
</dbReference>
<keyword evidence="2 5" id="KW-0812">Transmembrane</keyword>
<feature type="domain" description="Yip1" evidence="6">
    <location>
        <begin position="7"/>
        <end position="180"/>
    </location>
</feature>
<evidence type="ECO:0000313" key="7">
    <source>
        <dbReference type="EMBL" id="SEA92860.1"/>
    </source>
</evidence>
<dbReference type="AlphaFoldDB" id="A0A1H4F7F3"/>
<evidence type="ECO:0000256" key="2">
    <source>
        <dbReference type="ARBA" id="ARBA00022692"/>
    </source>
</evidence>
<sequence>MILNHLWGLYAHPKEEWHTIDQRHESFRYSLAHILIIALIPSICAYYSAVHIGWSIGVGDTIKLTADSALMLSVAMYFALIGGVFALAFLAHWMAHTFGSEPTYTQTLELAAYTSTPLFMVGFAALYPELWFVMLVGLAGLAYSVYLLYVGVPILMHIPEERGFIYASSVVTCGLILLVCVLTGTAILWSSGFGPAFTH</sequence>
<evidence type="ECO:0000256" key="5">
    <source>
        <dbReference type="SAM" id="Phobius"/>
    </source>
</evidence>
<gene>
    <name evidence="7" type="ORF">SAMN04488051_10938</name>
</gene>
<comment type="subcellular location">
    <subcellularLocation>
        <location evidence="1">Membrane</location>
        <topology evidence="1">Multi-pass membrane protein</topology>
    </subcellularLocation>
</comment>
<keyword evidence="4 5" id="KW-0472">Membrane</keyword>
<keyword evidence="3 5" id="KW-1133">Transmembrane helix</keyword>
<evidence type="ECO:0000256" key="4">
    <source>
        <dbReference type="ARBA" id="ARBA00023136"/>
    </source>
</evidence>
<evidence type="ECO:0000313" key="8">
    <source>
        <dbReference type="Proteomes" id="UP000198773"/>
    </source>
</evidence>
<reference evidence="7 8" key="1">
    <citation type="submission" date="2016-10" db="EMBL/GenBank/DDBJ databases">
        <authorList>
            <person name="de Groot N.N."/>
        </authorList>
    </citation>
    <scope>NUCLEOTIDE SEQUENCE [LARGE SCALE GENOMIC DNA]</scope>
    <source>
        <strain evidence="7 8">CGMCC 1.3430</strain>
    </source>
</reference>
<feature type="transmembrane region" description="Helical" evidence="5">
    <location>
        <begin position="74"/>
        <end position="95"/>
    </location>
</feature>
<organism evidence="7 8">
    <name type="scientific">Alkalimonas amylolytica</name>
    <dbReference type="NCBI Taxonomy" id="152573"/>
    <lineage>
        <taxon>Bacteria</taxon>
        <taxon>Pseudomonadati</taxon>
        <taxon>Pseudomonadota</taxon>
        <taxon>Gammaproteobacteria</taxon>
        <taxon>Alkalimonas</taxon>
    </lineage>
</organism>
<name>A0A1H4F7F3_ALKAM</name>
<dbReference type="STRING" id="152573.SAMN04488051_10938"/>
<feature type="transmembrane region" description="Helical" evidence="5">
    <location>
        <begin position="31"/>
        <end position="54"/>
    </location>
</feature>
<accession>A0A1H4F7F3</accession>
<dbReference type="Proteomes" id="UP000198773">
    <property type="component" value="Unassembled WGS sequence"/>
</dbReference>
<dbReference type="InterPro" id="IPR006977">
    <property type="entry name" value="Yip1_dom"/>
</dbReference>
<dbReference type="RefSeq" id="WP_091344554.1">
    <property type="nucleotide sequence ID" value="NZ_FNRM01000009.1"/>
</dbReference>
<dbReference type="OrthoDB" id="9808452at2"/>
<dbReference type="GO" id="GO:0016020">
    <property type="term" value="C:membrane"/>
    <property type="evidence" value="ECO:0007669"/>
    <property type="project" value="UniProtKB-SubCell"/>
</dbReference>
<protein>
    <recommendedName>
        <fullName evidence="6">Yip1 domain-containing protein</fullName>
    </recommendedName>
</protein>
<keyword evidence="8" id="KW-1185">Reference proteome</keyword>
<feature type="transmembrane region" description="Helical" evidence="5">
    <location>
        <begin position="131"/>
        <end position="152"/>
    </location>
</feature>
<dbReference type="EMBL" id="FNRM01000009">
    <property type="protein sequence ID" value="SEA92860.1"/>
    <property type="molecule type" value="Genomic_DNA"/>
</dbReference>
<evidence type="ECO:0000256" key="1">
    <source>
        <dbReference type="ARBA" id="ARBA00004141"/>
    </source>
</evidence>
<feature type="transmembrane region" description="Helical" evidence="5">
    <location>
        <begin position="164"/>
        <end position="189"/>
    </location>
</feature>
<proteinExistence type="predicted"/>